<comment type="pathway">
    <text evidence="4">Pyrimidine metabolism; UMP biosynthesis via de novo pathway; orotate from (S)-dihydroorotate (quinone route): step 1/1.</text>
</comment>
<evidence type="ECO:0000256" key="1">
    <source>
        <dbReference type="ARBA" id="ARBA00001917"/>
    </source>
</evidence>
<comment type="catalytic activity">
    <reaction evidence="13">
        <text>(S)-dihydroorotate + a quinone = orotate + a quinol</text>
        <dbReference type="Rhea" id="RHEA:30187"/>
        <dbReference type="ChEBI" id="CHEBI:24646"/>
        <dbReference type="ChEBI" id="CHEBI:30839"/>
        <dbReference type="ChEBI" id="CHEBI:30864"/>
        <dbReference type="ChEBI" id="CHEBI:132124"/>
        <dbReference type="EC" id="1.3.5.2"/>
    </reaction>
</comment>
<protein>
    <recommendedName>
        <fullName evidence="7 14">Dihydroorotate dehydrogenase (quinone)</fullName>
        <ecNumber evidence="6 14">1.3.5.2</ecNumber>
    </recommendedName>
</protein>
<accession>A0ABY8WTU2</accession>
<dbReference type="Proteomes" id="UP001177295">
    <property type="component" value="Chromosome"/>
</dbReference>
<keyword evidence="12" id="KW-0472">Membrane</keyword>
<dbReference type="SUPFAM" id="SSF51395">
    <property type="entry name" value="FMN-linked oxidoreductases"/>
    <property type="match status" value="1"/>
</dbReference>
<gene>
    <name evidence="16" type="ORF">SEML1_0225</name>
</gene>
<dbReference type="CDD" id="cd04738">
    <property type="entry name" value="DHOD_2_like"/>
    <property type="match status" value="1"/>
</dbReference>
<dbReference type="InterPro" id="IPR013785">
    <property type="entry name" value="Aldolase_TIM"/>
</dbReference>
<evidence type="ECO:0000256" key="13">
    <source>
        <dbReference type="ARBA" id="ARBA00048639"/>
    </source>
</evidence>
<keyword evidence="17" id="KW-1185">Reference proteome</keyword>
<sequence>MKRVIRRLSRQGYKHIAKPLLFREHPDKAHAHMIIAARGLQKVRLTGVLNVWRYQSPRLEQELLGIRFKNPIGMSAGLDKNFDLPPIAKRIGLGFEIGGSTTAHVCAGNPRPWFKRLPSEKSIVVNVGLANNGIERNIERIRSYPRKLWRDFSLSVSVAKTNSPQTATDDEAIEDYCASLRLLESANAVPLYEVNVSCPNTYGGEPFTTPARLEKLLSAIDELRLTKPVFIKLPTDKSWTQFKALLRVADKHRVAGLTIGNLVKNRAKLKHPDELSNDVKGNLSGLPAQKITTELIYKTYEAYRDRFVIIGVGGVFTAADAYEKIRAGASLVAMVTALMFEGPQVVGEINEGLVKLLDRDGFATITEAVGSAHRS</sequence>
<keyword evidence="11" id="KW-0560">Oxidoreductase</keyword>
<dbReference type="PANTHER" id="PTHR48109:SF4">
    <property type="entry name" value="DIHYDROOROTATE DEHYDROGENASE (QUINONE), MITOCHONDRIAL"/>
    <property type="match status" value="1"/>
</dbReference>
<feature type="domain" description="Dihydroorotate dehydrogenase catalytic" evidence="15">
    <location>
        <begin position="59"/>
        <end position="357"/>
    </location>
</feature>
<dbReference type="InterPro" id="IPR001295">
    <property type="entry name" value="Dihydroorotate_DH_CS"/>
</dbReference>
<evidence type="ECO:0000313" key="17">
    <source>
        <dbReference type="Proteomes" id="UP001177295"/>
    </source>
</evidence>
<dbReference type="PROSITE" id="PS00912">
    <property type="entry name" value="DHODEHASE_2"/>
    <property type="match status" value="1"/>
</dbReference>
<evidence type="ECO:0000256" key="6">
    <source>
        <dbReference type="ARBA" id="ARBA00012791"/>
    </source>
</evidence>
<dbReference type="EC" id="1.3.5.2" evidence="6 14"/>
<evidence type="ECO:0000256" key="3">
    <source>
        <dbReference type="ARBA" id="ARBA00004370"/>
    </source>
</evidence>
<comment type="similarity">
    <text evidence="5">Belongs to the dihydroorotate dehydrogenase family. Type 2 subfamily.</text>
</comment>
<dbReference type="Pfam" id="PF01180">
    <property type="entry name" value="DHO_dh"/>
    <property type="match status" value="1"/>
</dbReference>
<evidence type="ECO:0000256" key="5">
    <source>
        <dbReference type="ARBA" id="ARBA00005359"/>
    </source>
</evidence>
<evidence type="ECO:0000256" key="14">
    <source>
        <dbReference type="NCBIfam" id="TIGR01036"/>
    </source>
</evidence>
<dbReference type="RefSeq" id="WP_376754225.1">
    <property type="nucleotide sequence ID" value="NZ_CP124550.1"/>
</dbReference>
<evidence type="ECO:0000256" key="11">
    <source>
        <dbReference type="ARBA" id="ARBA00023002"/>
    </source>
</evidence>
<evidence type="ECO:0000256" key="8">
    <source>
        <dbReference type="ARBA" id="ARBA00022630"/>
    </source>
</evidence>
<dbReference type="InterPro" id="IPR005719">
    <property type="entry name" value="Dihydroorotate_DH_2"/>
</dbReference>
<dbReference type="PANTHER" id="PTHR48109">
    <property type="entry name" value="DIHYDROOROTATE DEHYDROGENASE (QUINONE), MITOCHONDRIAL-RELATED"/>
    <property type="match status" value="1"/>
</dbReference>
<dbReference type="NCBIfam" id="NF003652">
    <property type="entry name" value="PRK05286.2-5"/>
    <property type="match status" value="1"/>
</dbReference>
<comment type="function">
    <text evidence="2">Catalyzes the conversion of dihydroorotate to orotate with quinone as electron acceptor.</text>
</comment>
<organism evidence="16 17">
    <name type="scientific">Candidatus Southlakia epibionticum</name>
    <dbReference type="NCBI Taxonomy" id="3043284"/>
    <lineage>
        <taxon>Bacteria</taxon>
        <taxon>Candidatus Saccharimonadota</taxon>
        <taxon>Candidatus Saccharimonadia</taxon>
        <taxon>Candidatus Saccharimonadales</taxon>
        <taxon>Candidatus Saccharimonadaceae</taxon>
        <taxon>Candidatus Southlakia</taxon>
    </lineage>
</organism>
<reference evidence="16 17" key="1">
    <citation type="journal article" date="2023" name="Cell">
        <title>Genetic manipulation of Patescibacteria provides mechanistic insights into microbial dark matter and the epibiotic lifestyle.</title>
        <authorList>
            <person name="Wang Y."/>
            <person name="Gallagher L.A."/>
            <person name="Andrade P.A."/>
            <person name="Liu A."/>
            <person name="Humphreys I.R."/>
            <person name="Turkarslan S."/>
            <person name="Cutler K.J."/>
            <person name="Arrieta-Ortiz M.L."/>
            <person name="Li Y."/>
            <person name="Radey M.C."/>
            <person name="McLean J.S."/>
            <person name="Cong Q."/>
            <person name="Baker D."/>
            <person name="Baliga N.S."/>
            <person name="Peterson S.B."/>
            <person name="Mougous J.D."/>
        </authorList>
    </citation>
    <scope>NUCLEOTIDE SEQUENCE [LARGE SCALE GENOMIC DNA]</scope>
    <source>
        <strain evidence="16 17">ML1</strain>
    </source>
</reference>
<dbReference type="NCBIfam" id="TIGR01036">
    <property type="entry name" value="pyrD_sub2"/>
    <property type="match status" value="1"/>
</dbReference>
<keyword evidence="9" id="KW-0288">FMN</keyword>
<dbReference type="EMBL" id="CP124550">
    <property type="protein sequence ID" value="WIO45855.1"/>
    <property type="molecule type" value="Genomic_DNA"/>
</dbReference>
<comment type="subcellular location">
    <subcellularLocation>
        <location evidence="3">Membrane</location>
    </subcellularLocation>
</comment>
<name>A0ABY8WTU2_9BACT</name>
<comment type="cofactor">
    <cofactor evidence="1">
        <name>FMN</name>
        <dbReference type="ChEBI" id="CHEBI:58210"/>
    </cofactor>
</comment>
<keyword evidence="10" id="KW-0665">Pyrimidine biosynthesis</keyword>
<dbReference type="InterPro" id="IPR050074">
    <property type="entry name" value="DHO_dehydrogenase"/>
</dbReference>
<evidence type="ECO:0000256" key="7">
    <source>
        <dbReference type="ARBA" id="ARBA00018366"/>
    </source>
</evidence>
<dbReference type="Gene3D" id="3.20.20.70">
    <property type="entry name" value="Aldolase class I"/>
    <property type="match status" value="1"/>
</dbReference>
<evidence type="ECO:0000256" key="10">
    <source>
        <dbReference type="ARBA" id="ARBA00022975"/>
    </source>
</evidence>
<evidence type="ECO:0000256" key="12">
    <source>
        <dbReference type="ARBA" id="ARBA00023136"/>
    </source>
</evidence>
<evidence type="ECO:0000256" key="4">
    <source>
        <dbReference type="ARBA" id="ARBA00005161"/>
    </source>
</evidence>
<proteinExistence type="inferred from homology"/>
<evidence type="ECO:0000259" key="15">
    <source>
        <dbReference type="Pfam" id="PF01180"/>
    </source>
</evidence>
<keyword evidence="8" id="KW-0285">Flavoprotein</keyword>
<evidence type="ECO:0000313" key="16">
    <source>
        <dbReference type="EMBL" id="WIO45855.1"/>
    </source>
</evidence>
<evidence type="ECO:0000256" key="2">
    <source>
        <dbReference type="ARBA" id="ARBA00003125"/>
    </source>
</evidence>
<evidence type="ECO:0000256" key="9">
    <source>
        <dbReference type="ARBA" id="ARBA00022643"/>
    </source>
</evidence>
<dbReference type="InterPro" id="IPR005720">
    <property type="entry name" value="Dihydroorotate_DH_cat"/>
</dbReference>